<keyword evidence="4" id="KW-1003">Cell membrane</keyword>
<comment type="subcellular location">
    <subcellularLocation>
        <location evidence="1">Cell membrane</location>
        <topology evidence="1">Multi-pass membrane protein</topology>
    </subcellularLocation>
</comment>
<name>A0ABS5ASH7_9PSEU</name>
<dbReference type="PANTHER" id="PTHR42810:SF4">
    <property type="entry name" value="URIC ACID TRANSPORTER UACT"/>
    <property type="match status" value="1"/>
</dbReference>
<organism evidence="9 10">
    <name type="scientific">Crossiella equi</name>
    <dbReference type="NCBI Taxonomy" id="130796"/>
    <lineage>
        <taxon>Bacteria</taxon>
        <taxon>Bacillati</taxon>
        <taxon>Actinomycetota</taxon>
        <taxon>Actinomycetes</taxon>
        <taxon>Pseudonocardiales</taxon>
        <taxon>Pseudonocardiaceae</taxon>
        <taxon>Crossiella</taxon>
    </lineage>
</organism>
<evidence type="ECO:0000313" key="9">
    <source>
        <dbReference type="EMBL" id="MBP2479177.1"/>
    </source>
</evidence>
<dbReference type="NCBIfam" id="NF037981">
    <property type="entry name" value="NCS2_1"/>
    <property type="match status" value="1"/>
</dbReference>
<feature type="transmembrane region" description="Helical" evidence="8">
    <location>
        <begin position="371"/>
        <end position="390"/>
    </location>
</feature>
<feature type="transmembrane region" description="Helical" evidence="8">
    <location>
        <begin position="43"/>
        <end position="60"/>
    </location>
</feature>
<feature type="transmembrane region" description="Helical" evidence="8">
    <location>
        <begin position="339"/>
        <end position="359"/>
    </location>
</feature>
<keyword evidence="6 8" id="KW-1133">Transmembrane helix</keyword>
<keyword evidence="10" id="KW-1185">Reference proteome</keyword>
<feature type="transmembrane region" description="Helical" evidence="8">
    <location>
        <begin position="310"/>
        <end position="333"/>
    </location>
</feature>
<dbReference type="NCBIfam" id="TIGR00801">
    <property type="entry name" value="ncs2"/>
    <property type="match status" value="1"/>
</dbReference>
<keyword evidence="3" id="KW-0813">Transport</keyword>
<feature type="transmembrane region" description="Helical" evidence="8">
    <location>
        <begin position="396"/>
        <end position="419"/>
    </location>
</feature>
<feature type="transmembrane region" description="Helical" evidence="8">
    <location>
        <begin position="131"/>
        <end position="151"/>
    </location>
</feature>
<gene>
    <name evidence="9" type="ORF">JOF53_008049</name>
</gene>
<keyword evidence="5 8" id="KW-0812">Transmembrane</keyword>
<evidence type="ECO:0000256" key="2">
    <source>
        <dbReference type="ARBA" id="ARBA00008821"/>
    </source>
</evidence>
<keyword evidence="7 8" id="KW-0472">Membrane</keyword>
<feature type="transmembrane region" description="Helical" evidence="8">
    <location>
        <begin position="98"/>
        <end position="119"/>
    </location>
</feature>
<evidence type="ECO:0000256" key="4">
    <source>
        <dbReference type="ARBA" id="ARBA00022475"/>
    </source>
</evidence>
<evidence type="ECO:0000256" key="8">
    <source>
        <dbReference type="SAM" id="Phobius"/>
    </source>
</evidence>
<dbReference type="InterPro" id="IPR017588">
    <property type="entry name" value="UacT-like"/>
</dbReference>
<sequence>MDERLGAGRLTVLGLQHVLVLYAGAVAAPVVLAAGLRLPAQDLVYLVATDLLLCGLGTLLQSLGVWKVGVRMPIVVGAAFTSVGPMLVIAQGHDIRTMYGSLLVAGVFMVLAAPLFGKLAHFFPPAVTGSAILLIGLQLLPVAANMVVGMNPQAPDYAAPATVGLGLAVVLLIVLCYRFLPERWRQVSILLGLVVGTALAALLGKADLSGVLSGPVLGLPDPFHFGLPRFDLVASLSLVIIAVVSMVEGTGQTRAVGEAVGKPVGAREIAASLRADGLVTCLASVFQSFLYINYAHNAGMVNVTKVRSRYVTAVAGAIALVLSFFPVMGRVVALVPQPVLGGATLVMVGSVAVIGIGILSEVDLRDSREMVVVAVAVGVGLLPIVQPAFYSQFPPAAQLFLNSSVATGTVVAFALNLLLRRRA</sequence>
<evidence type="ECO:0000256" key="7">
    <source>
        <dbReference type="ARBA" id="ARBA00023136"/>
    </source>
</evidence>
<evidence type="ECO:0000256" key="3">
    <source>
        <dbReference type="ARBA" id="ARBA00022448"/>
    </source>
</evidence>
<feature type="transmembrane region" description="Helical" evidence="8">
    <location>
        <begin position="72"/>
        <end position="92"/>
    </location>
</feature>
<accession>A0ABS5ASH7</accession>
<comment type="similarity">
    <text evidence="2">Belongs to the nucleobase:cation symporter-2 (NCS2) (TC 2.A.40) family.</text>
</comment>
<feature type="transmembrane region" description="Helical" evidence="8">
    <location>
        <begin position="187"/>
        <end position="206"/>
    </location>
</feature>
<evidence type="ECO:0000256" key="1">
    <source>
        <dbReference type="ARBA" id="ARBA00004651"/>
    </source>
</evidence>
<protein>
    <submittedName>
        <fullName evidence="9">Xanthine permease</fullName>
    </submittedName>
</protein>
<dbReference type="InterPro" id="IPR006042">
    <property type="entry name" value="Xan_ur_permease"/>
</dbReference>
<evidence type="ECO:0000256" key="5">
    <source>
        <dbReference type="ARBA" id="ARBA00022692"/>
    </source>
</evidence>
<dbReference type="InterPro" id="IPR006043">
    <property type="entry name" value="NCS2"/>
</dbReference>
<dbReference type="PANTHER" id="PTHR42810">
    <property type="entry name" value="PURINE PERMEASE C1399.01C-RELATED"/>
    <property type="match status" value="1"/>
</dbReference>
<evidence type="ECO:0000256" key="6">
    <source>
        <dbReference type="ARBA" id="ARBA00022989"/>
    </source>
</evidence>
<dbReference type="Pfam" id="PF00860">
    <property type="entry name" value="Xan_ur_permease"/>
    <property type="match status" value="1"/>
</dbReference>
<dbReference type="Proteomes" id="UP001519363">
    <property type="component" value="Unassembled WGS sequence"/>
</dbReference>
<evidence type="ECO:0000313" key="10">
    <source>
        <dbReference type="Proteomes" id="UP001519363"/>
    </source>
</evidence>
<dbReference type="RefSeq" id="WP_158103690.1">
    <property type="nucleotide sequence ID" value="NZ_JAGIOO010000001.1"/>
</dbReference>
<comment type="caution">
    <text evidence="9">The sequence shown here is derived from an EMBL/GenBank/DDBJ whole genome shotgun (WGS) entry which is preliminary data.</text>
</comment>
<proteinExistence type="inferred from homology"/>
<dbReference type="EMBL" id="JAGIOO010000001">
    <property type="protein sequence ID" value="MBP2479177.1"/>
    <property type="molecule type" value="Genomic_DNA"/>
</dbReference>
<dbReference type="NCBIfam" id="TIGR03173">
    <property type="entry name" value="pbuX"/>
    <property type="match status" value="1"/>
</dbReference>
<feature type="transmembrane region" description="Helical" evidence="8">
    <location>
        <begin position="157"/>
        <end position="180"/>
    </location>
</feature>
<reference evidence="9 10" key="1">
    <citation type="submission" date="2021-03" db="EMBL/GenBank/DDBJ databases">
        <title>Sequencing the genomes of 1000 actinobacteria strains.</title>
        <authorList>
            <person name="Klenk H.-P."/>
        </authorList>
    </citation>
    <scope>NUCLEOTIDE SEQUENCE [LARGE SCALE GENOMIC DNA]</scope>
    <source>
        <strain evidence="9 10">DSM 44580</strain>
    </source>
</reference>
<feature type="transmembrane region" description="Helical" evidence="8">
    <location>
        <begin position="226"/>
        <end position="247"/>
    </location>
</feature>